<keyword evidence="5" id="KW-0732">Signal</keyword>
<feature type="domain" description="TonB-dependent receptor-like beta-barrel" evidence="10">
    <location>
        <begin position="3"/>
        <end position="180"/>
    </location>
</feature>
<keyword evidence="6" id="KW-0798">TonB box</keyword>
<evidence type="ECO:0000256" key="3">
    <source>
        <dbReference type="ARBA" id="ARBA00022452"/>
    </source>
</evidence>
<evidence type="ECO:0000259" key="10">
    <source>
        <dbReference type="Pfam" id="PF00593"/>
    </source>
</evidence>
<dbReference type="Gene3D" id="2.40.170.20">
    <property type="entry name" value="TonB-dependent receptor, beta-barrel domain"/>
    <property type="match status" value="1"/>
</dbReference>
<dbReference type="RefSeq" id="WP_240831748.1">
    <property type="nucleotide sequence ID" value="NZ_JAKWBL010000004.1"/>
</dbReference>
<evidence type="ECO:0000256" key="2">
    <source>
        <dbReference type="ARBA" id="ARBA00022448"/>
    </source>
</evidence>
<keyword evidence="2" id="KW-0813">Transport</keyword>
<evidence type="ECO:0000256" key="5">
    <source>
        <dbReference type="ARBA" id="ARBA00022729"/>
    </source>
</evidence>
<evidence type="ECO:0000256" key="4">
    <source>
        <dbReference type="ARBA" id="ARBA00022692"/>
    </source>
</evidence>
<comment type="subcellular location">
    <subcellularLocation>
        <location evidence="1">Cell outer membrane</location>
        <topology evidence="1">Multi-pass membrane protein</topology>
    </subcellularLocation>
</comment>
<dbReference type="Pfam" id="PF00593">
    <property type="entry name" value="TonB_dep_Rec_b-barrel"/>
    <property type="match status" value="1"/>
</dbReference>
<evidence type="ECO:0000256" key="6">
    <source>
        <dbReference type="ARBA" id="ARBA00023077"/>
    </source>
</evidence>
<dbReference type="PANTHER" id="PTHR30069:SF29">
    <property type="entry name" value="HEMOGLOBIN AND HEMOGLOBIN-HAPTOGLOBIN-BINDING PROTEIN 1-RELATED"/>
    <property type="match status" value="1"/>
</dbReference>
<dbReference type="Proteomes" id="UP001202248">
    <property type="component" value="Unassembled WGS sequence"/>
</dbReference>
<accession>A0ABS9SMV8</accession>
<keyword evidence="3" id="KW-1134">Transmembrane beta strand</keyword>
<reference evidence="11 12" key="1">
    <citation type="submission" date="2022-02" db="EMBL/GenBank/DDBJ databases">
        <authorList>
            <person name="Min J."/>
        </authorList>
    </citation>
    <scope>NUCLEOTIDE SEQUENCE [LARGE SCALE GENOMIC DNA]</scope>
    <source>
        <strain evidence="11 12">GR10-1</strain>
    </source>
</reference>
<evidence type="ECO:0000313" key="12">
    <source>
        <dbReference type="Proteomes" id="UP001202248"/>
    </source>
</evidence>
<evidence type="ECO:0000256" key="9">
    <source>
        <dbReference type="ARBA" id="ARBA00023237"/>
    </source>
</evidence>
<keyword evidence="12" id="KW-1185">Reference proteome</keyword>
<evidence type="ECO:0000313" key="11">
    <source>
        <dbReference type="EMBL" id="MCH5599715.1"/>
    </source>
</evidence>
<dbReference type="SUPFAM" id="SSF56935">
    <property type="entry name" value="Porins"/>
    <property type="match status" value="1"/>
</dbReference>
<dbReference type="PANTHER" id="PTHR30069">
    <property type="entry name" value="TONB-DEPENDENT OUTER MEMBRANE RECEPTOR"/>
    <property type="match status" value="1"/>
</dbReference>
<dbReference type="EMBL" id="JAKWBL010000004">
    <property type="protein sequence ID" value="MCH5599715.1"/>
    <property type="molecule type" value="Genomic_DNA"/>
</dbReference>
<keyword evidence="4" id="KW-0812">Transmembrane</keyword>
<evidence type="ECO:0000256" key="1">
    <source>
        <dbReference type="ARBA" id="ARBA00004571"/>
    </source>
</evidence>
<comment type="caution">
    <text evidence="11">The sequence shown here is derived from an EMBL/GenBank/DDBJ whole genome shotgun (WGS) entry which is preliminary data.</text>
</comment>
<proteinExistence type="predicted"/>
<evidence type="ECO:0000256" key="7">
    <source>
        <dbReference type="ARBA" id="ARBA00023136"/>
    </source>
</evidence>
<keyword evidence="7" id="KW-0472">Membrane</keyword>
<dbReference type="InterPro" id="IPR039426">
    <property type="entry name" value="TonB-dep_rcpt-like"/>
</dbReference>
<organism evidence="11 12">
    <name type="scientific">Niabella ginsengisoli</name>
    <dbReference type="NCBI Taxonomy" id="522298"/>
    <lineage>
        <taxon>Bacteria</taxon>
        <taxon>Pseudomonadati</taxon>
        <taxon>Bacteroidota</taxon>
        <taxon>Chitinophagia</taxon>
        <taxon>Chitinophagales</taxon>
        <taxon>Chitinophagaceae</taxon>
        <taxon>Niabella</taxon>
    </lineage>
</organism>
<protein>
    <submittedName>
        <fullName evidence="11">TonB-dependent receptor</fullName>
    </submittedName>
</protein>
<dbReference type="InterPro" id="IPR036942">
    <property type="entry name" value="Beta-barrel_TonB_sf"/>
</dbReference>
<gene>
    <name evidence="11" type="ORF">MKP09_18250</name>
</gene>
<keyword evidence="8 11" id="KW-0675">Receptor</keyword>
<dbReference type="InterPro" id="IPR000531">
    <property type="entry name" value="Beta-barrel_TonB"/>
</dbReference>
<evidence type="ECO:0000256" key="8">
    <source>
        <dbReference type="ARBA" id="ARBA00023170"/>
    </source>
</evidence>
<sequence>MNAGYKQLKDEYAFDNSGSANQSTSKLFQSLILFQQQLSEQTTIITGFNYQNRAIVSNDRGIHSLNIAAPFVSLSQNIGSRFYVQPSLRAEFIENNKAELLPQLNASYHIRDFQFRASGGRTIRAAEFTELYNNYGREKGKLVGPSIGNPGLTPEIAWAYEAGFDWFYRSQFKLSSTFFNVFIAT</sequence>
<name>A0ABS9SMV8_9BACT</name>
<keyword evidence="9" id="KW-0998">Cell outer membrane</keyword>